<comment type="function">
    <text evidence="5">Flavin prenyltransferase that catalyzes the synthesis of the prenylated FMN cofactor (prenyl-FMN) for 4-hydroxy-3-polyprenylbenzoic acid decarboxylase UbiD. The prenyltransferase is metal-independent and links a dimethylallyl moiety from dimethylallyl monophosphate (DMAP) to the flavin N5 and C6 atoms of FMN.</text>
</comment>
<dbReference type="EMBL" id="JAHDYS010000002">
    <property type="protein sequence ID" value="MBT1070630.1"/>
    <property type="molecule type" value="Genomic_DNA"/>
</dbReference>
<feature type="binding site" evidence="5">
    <location>
        <position position="141"/>
    </location>
    <ligand>
        <name>FMN</name>
        <dbReference type="ChEBI" id="CHEBI:58210"/>
    </ligand>
</feature>
<keyword evidence="3 5" id="KW-0288">FMN</keyword>
<dbReference type="Pfam" id="PF02441">
    <property type="entry name" value="Flavoprotein"/>
    <property type="match status" value="1"/>
</dbReference>
<dbReference type="InterPro" id="IPR003382">
    <property type="entry name" value="Flavoprotein"/>
</dbReference>
<dbReference type="InterPro" id="IPR036551">
    <property type="entry name" value="Flavin_trans-like"/>
</dbReference>
<feature type="binding site" evidence="5">
    <location>
        <begin position="106"/>
        <end position="109"/>
    </location>
    <ligand>
        <name>FMN</name>
        <dbReference type="ChEBI" id="CHEBI:58210"/>
    </ligand>
</feature>
<gene>
    <name evidence="5" type="primary">ubiX</name>
    <name evidence="7" type="ORF">KJB30_02420</name>
</gene>
<sequence>MNNSRKIDHILVAISGASGSLYGLRLLEELHRAGFRLTVTASTSGQIVCREETGLDLSENPQAATERLCRQLGLEGGVSVVAPDDLFVGAASGSAAPGAMVVVPCSMGTLARIAGGISGNLIERAADVMLKERRPLLLVPRETPLSQIHLENMLRITRCGACVLPAMPAFYHRPESISDLIDFVVGKILDQLGIVHDLYSRWGE</sequence>
<dbReference type="PANTHER" id="PTHR43374:SF1">
    <property type="entry name" value="FLAVIN PRENYLTRANSFERASE PAD1, MITOCHONDRIAL"/>
    <property type="match status" value="1"/>
</dbReference>
<dbReference type="Gene3D" id="3.40.50.1950">
    <property type="entry name" value="Flavin prenyltransferase-like"/>
    <property type="match status" value="1"/>
</dbReference>
<proteinExistence type="inferred from homology"/>
<evidence type="ECO:0000256" key="3">
    <source>
        <dbReference type="ARBA" id="ARBA00022643"/>
    </source>
</evidence>
<protein>
    <recommendedName>
        <fullName evidence="5">Flavin prenyltransferase UbiX</fullName>
        <ecNumber evidence="5">2.5.1.129</ecNumber>
    </recommendedName>
</protein>
<comment type="catalytic activity">
    <reaction evidence="5">
        <text>dimethylallyl phosphate + FMNH2 = prenylated FMNH2 + phosphate</text>
        <dbReference type="Rhea" id="RHEA:37743"/>
        <dbReference type="ChEBI" id="CHEBI:43474"/>
        <dbReference type="ChEBI" id="CHEBI:57618"/>
        <dbReference type="ChEBI" id="CHEBI:87467"/>
        <dbReference type="ChEBI" id="CHEBI:88052"/>
        <dbReference type="EC" id="2.5.1.129"/>
    </reaction>
</comment>
<dbReference type="NCBIfam" id="NF004685">
    <property type="entry name" value="PRK06029.1"/>
    <property type="match status" value="1"/>
</dbReference>
<feature type="binding site" evidence="5">
    <location>
        <position position="171"/>
    </location>
    <ligand>
        <name>dimethylallyl phosphate</name>
        <dbReference type="ChEBI" id="CHEBI:88052"/>
    </ligand>
</feature>
<dbReference type="SUPFAM" id="SSF52507">
    <property type="entry name" value="Homo-oligomeric flavin-containing Cys decarboxylases, HFCD"/>
    <property type="match status" value="1"/>
</dbReference>
<evidence type="ECO:0000259" key="6">
    <source>
        <dbReference type="Pfam" id="PF02441"/>
    </source>
</evidence>
<keyword evidence="1 5" id="KW-0637">Prenyltransferase</keyword>
<feature type="domain" description="Flavoprotein" evidence="6">
    <location>
        <begin position="9"/>
        <end position="192"/>
    </location>
</feature>
<dbReference type="EC" id="2.5.1.129" evidence="5"/>
<comment type="caution">
    <text evidence="7">The sequence shown here is derived from an EMBL/GenBank/DDBJ whole genome shotgun (WGS) entry which is preliminary data.</text>
</comment>
<evidence type="ECO:0000313" key="7">
    <source>
        <dbReference type="EMBL" id="MBT1070630.1"/>
    </source>
</evidence>
<accession>A0ABS5U4Q0</accession>
<dbReference type="Proteomes" id="UP000784128">
    <property type="component" value="Unassembled WGS sequence"/>
</dbReference>
<keyword evidence="2 5" id="KW-0285">Flavoprotein</keyword>
<dbReference type="RefSeq" id="WP_214296348.1">
    <property type="nucleotide sequence ID" value="NZ_JAHDYS010000002.1"/>
</dbReference>
<dbReference type="PANTHER" id="PTHR43374">
    <property type="entry name" value="FLAVIN PRENYLTRANSFERASE"/>
    <property type="match status" value="1"/>
</dbReference>
<evidence type="ECO:0000313" key="8">
    <source>
        <dbReference type="Proteomes" id="UP000784128"/>
    </source>
</evidence>
<feature type="binding site" evidence="5">
    <location>
        <begin position="16"/>
        <end position="18"/>
    </location>
    <ligand>
        <name>FMN</name>
        <dbReference type="ChEBI" id="CHEBI:58210"/>
    </ligand>
</feature>
<evidence type="ECO:0000256" key="4">
    <source>
        <dbReference type="ARBA" id="ARBA00022679"/>
    </source>
</evidence>
<organism evidence="7 8">
    <name type="scientific">Pelotalea chapellei</name>
    <dbReference type="NCBI Taxonomy" id="44671"/>
    <lineage>
        <taxon>Bacteria</taxon>
        <taxon>Pseudomonadati</taxon>
        <taxon>Thermodesulfobacteriota</taxon>
        <taxon>Desulfuromonadia</taxon>
        <taxon>Geobacterales</taxon>
        <taxon>Geobacteraceae</taxon>
        <taxon>Pelotalea</taxon>
    </lineage>
</organism>
<comment type="similarity">
    <text evidence="5">Belongs to the UbiX/PAD1 family.</text>
</comment>
<dbReference type="NCBIfam" id="TIGR00421">
    <property type="entry name" value="ubiX_pad"/>
    <property type="match status" value="1"/>
</dbReference>
<evidence type="ECO:0000256" key="1">
    <source>
        <dbReference type="ARBA" id="ARBA00022602"/>
    </source>
</evidence>
<evidence type="ECO:0000256" key="2">
    <source>
        <dbReference type="ARBA" id="ARBA00022630"/>
    </source>
</evidence>
<dbReference type="InterPro" id="IPR004507">
    <property type="entry name" value="UbiX-like"/>
</dbReference>
<feature type="binding site" evidence="5">
    <location>
        <position position="187"/>
    </location>
    <ligand>
        <name>dimethylallyl phosphate</name>
        <dbReference type="ChEBI" id="CHEBI:88052"/>
    </ligand>
</feature>
<dbReference type="HAMAP" id="MF_01984">
    <property type="entry name" value="ubiX_pad"/>
    <property type="match status" value="1"/>
</dbReference>
<keyword evidence="4 5" id="KW-0808">Transferase</keyword>
<reference evidence="7 8" key="1">
    <citation type="submission" date="2021-05" db="EMBL/GenBank/DDBJ databases">
        <title>The draft genome of Geobacter chapellei DSM 13688.</title>
        <authorList>
            <person name="Xu Z."/>
            <person name="Masuda Y."/>
            <person name="Itoh H."/>
            <person name="Senoo K."/>
        </authorList>
    </citation>
    <scope>NUCLEOTIDE SEQUENCE [LARGE SCALE GENOMIC DNA]</scope>
    <source>
        <strain evidence="7 8">DSM 13688</strain>
    </source>
</reference>
<keyword evidence="8" id="KW-1185">Reference proteome</keyword>
<name>A0ABS5U4Q0_9BACT</name>
<evidence type="ECO:0000256" key="5">
    <source>
        <dbReference type="HAMAP-Rule" id="MF_01984"/>
    </source>
</evidence>
<feature type="binding site" evidence="5">
    <location>
        <position position="42"/>
    </location>
    <ligand>
        <name>FMN</name>
        <dbReference type="ChEBI" id="CHEBI:58210"/>
    </ligand>
</feature>
<comment type="caution">
    <text evidence="5">Lacks conserved residue(s) required for the propagation of feature annotation.</text>
</comment>